<sequence length="106" mass="11726">MTIAAPIYPDLRIIKSTMKAERAGNDVAAGFEKPFERDVDPPPGSPLRLSLTINCPEGSASEEEEQELSLKIEERERGTERDERNEGRVGKGGREEEDSCLTAHLT</sequence>
<name>A0AAD9RS51_9HYME</name>
<comment type="caution">
    <text evidence="2">The sequence shown here is derived from an EMBL/GenBank/DDBJ whole genome shotgun (WGS) entry which is preliminary data.</text>
</comment>
<reference evidence="2" key="1">
    <citation type="submission" date="2021-08" db="EMBL/GenBank/DDBJ databases">
        <authorList>
            <person name="Misof B."/>
            <person name="Oliver O."/>
            <person name="Podsiadlowski L."/>
            <person name="Donath A."/>
            <person name="Peters R."/>
            <person name="Mayer C."/>
            <person name="Rust J."/>
            <person name="Gunkel S."/>
            <person name="Lesny P."/>
            <person name="Martin S."/>
            <person name="Oeyen J.P."/>
            <person name="Petersen M."/>
            <person name="Panagiotis P."/>
            <person name="Wilbrandt J."/>
            <person name="Tanja T."/>
        </authorList>
    </citation>
    <scope>NUCLEOTIDE SEQUENCE</scope>
    <source>
        <strain evidence="2">GBR_01_08_01A</strain>
        <tissue evidence="2">Thorax + abdomen</tissue>
    </source>
</reference>
<evidence type="ECO:0000313" key="2">
    <source>
        <dbReference type="EMBL" id="KAK2584849.1"/>
    </source>
</evidence>
<protein>
    <submittedName>
        <fullName evidence="2">Uncharacterized protein</fullName>
    </submittedName>
</protein>
<gene>
    <name evidence="2" type="ORF">KPH14_006287</name>
</gene>
<dbReference type="Proteomes" id="UP001258017">
    <property type="component" value="Unassembled WGS sequence"/>
</dbReference>
<dbReference type="EMBL" id="JAIFRP010000025">
    <property type="protein sequence ID" value="KAK2584849.1"/>
    <property type="molecule type" value="Genomic_DNA"/>
</dbReference>
<evidence type="ECO:0000256" key="1">
    <source>
        <dbReference type="SAM" id="MobiDB-lite"/>
    </source>
</evidence>
<accession>A0AAD9RS51</accession>
<evidence type="ECO:0000313" key="3">
    <source>
        <dbReference type="Proteomes" id="UP001258017"/>
    </source>
</evidence>
<feature type="region of interest" description="Disordered" evidence="1">
    <location>
        <begin position="56"/>
        <end position="106"/>
    </location>
</feature>
<dbReference type="AlphaFoldDB" id="A0AAD9RS51"/>
<proteinExistence type="predicted"/>
<keyword evidence="3" id="KW-1185">Reference proteome</keyword>
<feature type="compositionally biased region" description="Basic and acidic residues" evidence="1">
    <location>
        <begin position="68"/>
        <end position="94"/>
    </location>
</feature>
<organism evidence="2 3">
    <name type="scientific">Odynerus spinipes</name>
    <dbReference type="NCBI Taxonomy" id="1348599"/>
    <lineage>
        <taxon>Eukaryota</taxon>
        <taxon>Metazoa</taxon>
        <taxon>Ecdysozoa</taxon>
        <taxon>Arthropoda</taxon>
        <taxon>Hexapoda</taxon>
        <taxon>Insecta</taxon>
        <taxon>Pterygota</taxon>
        <taxon>Neoptera</taxon>
        <taxon>Endopterygota</taxon>
        <taxon>Hymenoptera</taxon>
        <taxon>Apocrita</taxon>
        <taxon>Aculeata</taxon>
        <taxon>Vespoidea</taxon>
        <taxon>Vespidae</taxon>
        <taxon>Eumeninae</taxon>
        <taxon>Odynerus</taxon>
    </lineage>
</organism>
<reference evidence="2" key="2">
    <citation type="journal article" date="2023" name="Commun. Biol.">
        <title>Intrasexual cuticular hydrocarbon dimorphism in a wasp sheds light on hydrocarbon biosynthesis genes in Hymenoptera.</title>
        <authorList>
            <person name="Moris V.C."/>
            <person name="Podsiadlowski L."/>
            <person name="Martin S."/>
            <person name="Oeyen J.P."/>
            <person name="Donath A."/>
            <person name="Petersen M."/>
            <person name="Wilbrandt J."/>
            <person name="Misof B."/>
            <person name="Liedtke D."/>
            <person name="Thamm M."/>
            <person name="Scheiner R."/>
            <person name="Schmitt T."/>
            <person name="Niehuis O."/>
        </authorList>
    </citation>
    <scope>NUCLEOTIDE SEQUENCE</scope>
    <source>
        <strain evidence="2">GBR_01_08_01A</strain>
    </source>
</reference>